<feature type="region of interest" description="Disordered" evidence="6">
    <location>
        <begin position="104"/>
        <end position="137"/>
    </location>
</feature>
<keyword evidence="4 5" id="KW-0238">DNA-binding</keyword>
<dbReference type="GO" id="GO:0003677">
    <property type="term" value="F:DNA binding"/>
    <property type="evidence" value="ECO:0007669"/>
    <property type="project" value="UniProtKB-UniRule"/>
</dbReference>
<feature type="domain" description="THAP-type" evidence="7">
    <location>
        <begin position="1"/>
        <end position="95"/>
    </location>
</feature>
<evidence type="ECO:0000256" key="6">
    <source>
        <dbReference type="SAM" id="MobiDB-lite"/>
    </source>
</evidence>
<dbReference type="InterPro" id="IPR006612">
    <property type="entry name" value="THAP_Znf"/>
</dbReference>
<feature type="compositionally biased region" description="Low complexity" evidence="6">
    <location>
        <begin position="116"/>
        <end position="136"/>
    </location>
</feature>
<evidence type="ECO:0000313" key="8">
    <source>
        <dbReference type="EMBL" id="JAU00657.1"/>
    </source>
</evidence>
<dbReference type="GO" id="GO:0008270">
    <property type="term" value="F:zinc ion binding"/>
    <property type="evidence" value="ECO:0007669"/>
    <property type="project" value="UniProtKB-KW"/>
</dbReference>
<reference evidence="8" key="2">
    <citation type="journal article" date="2017" name="Front. Cell. Infect. Microbiol.">
        <title>Analysis of the Salivary Gland Transcriptome of Unfed and Partially Fed Amblyomma sculptum Ticks and Descriptive Proteome of the Saliva.</title>
        <authorList>
            <person name="Esteves E."/>
            <person name="Maruyama S.R."/>
            <person name="Kawahara R."/>
            <person name="Fujita A."/>
            <person name="Martins L.A."/>
            <person name="Righi A.A."/>
            <person name="Costa F.B."/>
            <person name="Palmisano G."/>
            <person name="Labruna M.B."/>
            <person name="Sa-Nunes A."/>
            <person name="Ribeiro J.M.C."/>
            <person name="Fogaca A.C."/>
        </authorList>
    </citation>
    <scope>NUCLEOTIDE SEQUENCE</scope>
</reference>
<evidence type="ECO:0000256" key="3">
    <source>
        <dbReference type="ARBA" id="ARBA00022833"/>
    </source>
</evidence>
<evidence type="ECO:0000256" key="1">
    <source>
        <dbReference type="ARBA" id="ARBA00022723"/>
    </source>
</evidence>
<name>A0A1E1XNK7_AMBSC</name>
<evidence type="ECO:0000256" key="5">
    <source>
        <dbReference type="PROSITE-ProRule" id="PRU00309"/>
    </source>
</evidence>
<keyword evidence="3" id="KW-0862">Zinc</keyword>
<dbReference type="PANTHER" id="PTHR46927:SF3">
    <property type="entry name" value="THAP-TYPE DOMAIN-CONTAINING PROTEIN"/>
    <property type="match status" value="1"/>
</dbReference>
<dbReference type="PROSITE" id="PS50950">
    <property type="entry name" value="ZF_THAP"/>
    <property type="match status" value="1"/>
</dbReference>
<proteinExistence type="evidence at transcript level"/>
<dbReference type="SUPFAM" id="SSF57716">
    <property type="entry name" value="Glucocorticoid receptor-like (DNA-binding domain)"/>
    <property type="match status" value="1"/>
</dbReference>
<dbReference type="SMART" id="SM00980">
    <property type="entry name" value="THAP"/>
    <property type="match status" value="1"/>
</dbReference>
<accession>A0A1E1XNK7</accession>
<dbReference type="EMBL" id="GFAA01002778">
    <property type="protein sequence ID" value="JAU00657.1"/>
    <property type="molecule type" value="mRNA"/>
</dbReference>
<dbReference type="InterPro" id="IPR052224">
    <property type="entry name" value="THAP_domain_protein"/>
</dbReference>
<reference evidence="8" key="1">
    <citation type="submission" date="2016-09" db="EMBL/GenBank/DDBJ databases">
        <authorList>
            <person name="Capua I."/>
            <person name="De Benedictis P."/>
            <person name="Joannis T."/>
            <person name="Lombin L.H."/>
            <person name="Cattoli G."/>
        </authorList>
    </citation>
    <scope>NUCLEOTIDE SEQUENCE</scope>
</reference>
<evidence type="ECO:0000256" key="2">
    <source>
        <dbReference type="ARBA" id="ARBA00022771"/>
    </source>
</evidence>
<feature type="region of interest" description="Disordered" evidence="6">
    <location>
        <begin position="1"/>
        <end position="20"/>
    </location>
</feature>
<dbReference type="Gene3D" id="6.20.210.20">
    <property type="entry name" value="THAP domain"/>
    <property type="match status" value="1"/>
</dbReference>
<organism evidence="8">
    <name type="scientific">Amblyomma sculptum</name>
    <name type="common">Tick</name>
    <dbReference type="NCBI Taxonomy" id="1581419"/>
    <lineage>
        <taxon>Eukaryota</taxon>
        <taxon>Metazoa</taxon>
        <taxon>Ecdysozoa</taxon>
        <taxon>Arthropoda</taxon>
        <taxon>Chelicerata</taxon>
        <taxon>Arachnida</taxon>
        <taxon>Acari</taxon>
        <taxon>Parasitiformes</taxon>
        <taxon>Ixodida</taxon>
        <taxon>Ixodoidea</taxon>
        <taxon>Ixodidae</taxon>
        <taxon>Amblyomminae</taxon>
        <taxon>Amblyomma</taxon>
    </lineage>
</organism>
<evidence type="ECO:0000256" key="4">
    <source>
        <dbReference type="ARBA" id="ARBA00023125"/>
    </source>
</evidence>
<dbReference type="AlphaFoldDB" id="A0A1E1XNK7"/>
<protein>
    <submittedName>
        <fullName evidence="8">Putative thap domain protein</fullName>
    </submittedName>
</protein>
<dbReference type="InterPro" id="IPR038441">
    <property type="entry name" value="THAP_Znf_sf"/>
</dbReference>
<sequence>CDVLGCPNSRAESRDGSPAAARELYHKVPPDEPRRTAWLSAVPLRKAKGRISQYAQVCSLHFHPGDYVTNPSLSESFGILWKHRKLSRDAVPSILPAIGTSEPQLSLQQEGSSPGVASSAVQDSASSVQDSASSVQKNVDKTDEAALSIASLVEVCMVPTTAVQSFGTQTEVDVPREAAVQTSVLSIGRDVSVQVCLRGRSAGAQVNLLLKDTS</sequence>
<keyword evidence="1" id="KW-0479">Metal-binding</keyword>
<dbReference type="PANTHER" id="PTHR46927">
    <property type="entry name" value="AGAP005574-PA"/>
    <property type="match status" value="1"/>
</dbReference>
<feature type="non-terminal residue" evidence="8">
    <location>
        <position position="1"/>
    </location>
</feature>
<keyword evidence="2 5" id="KW-0863">Zinc-finger</keyword>
<dbReference type="Pfam" id="PF05485">
    <property type="entry name" value="THAP"/>
    <property type="match status" value="1"/>
</dbReference>
<evidence type="ECO:0000259" key="7">
    <source>
        <dbReference type="PROSITE" id="PS50950"/>
    </source>
</evidence>